<evidence type="ECO:0000256" key="3">
    <source>
        <dbReference type="ARBA" id="ARBA00022516"/>
    </source>
</evidence>
<dbReference type="PANTHER" id="PTHR10982:SF21">
    <property type="entry name" value="FATTY ACID SYNTHASE SUBUNIT BETA"/>
    <property type="match status" value="1"/>
</dbReference>
<dbReference type="OMA" id="FPTLPDW"/>
<dbReference type="GO" id="GO:0004321">
    <property type="term" value="F:fatty-acyl-CoA synthase activity"/>
    <property type="evidence" value="ECO:0007669"/>
    <property type="project" value="UniProtKB-EC"/>
</dbReference>
<proteinExistence type="inferred from homology"/>
<dbReference type="GO" id="GO:0000287">
    <property type="term" value="F:magnesium ion binding"/>
    <property type="evidence" value="ECO:0007669"/>
    <property type="project" value="InterPro"/>
</dbReference>
<dbReference type="EC" id="1.1.1.100" evidence="18"/>
<dbReference type="SUPFAM" id="SSF51735">
    <property type="entry name" value="NAD(P)-binding Rossmann-fold domains"/>
    <property type="match status" value="1"/>
</dbReference>
<evidence type="ECO:0000256" key="11">
    <source>
        <dbReference type="ARBA" id="ARBA00023027"/>
    </source>
</evidence>
<feature type="domain" description="Carrier" evidence="23">
    <location>
        <begin position="140"/>
        <end position="215"/>
    </location>
</feature>
<dbReference type="PROSITE" id="PS52004">
    <property type="entry name" value="KS3_2"/>
    <property type="match status" value="1"/>
</dbReference>
<dbReference type="InterPro" id="IPR040899">
    <property type="entry name" value="Fas_alpha_ACP"/>
</dbReference>
<dbReference type="Pfam" id="PF01648">
    <property type="entry name" value="ACPS"/>
    <property type="match status" value="1"/>
</dbReference>
<keyword evidence="13" id="KW-0275">Fatty acid biosynthesis</keyword>
<dbReference type="CDD" id="cd08950">
    <property type="entry name" value="KR_fFAS_SDR_c_like"/>
    <property type="match status" value="1"/>
</dbReference>
<dbReference type="GO" id="GO:0005835">
    <property type="term" value="C:fatty acid synthase complex"/>
    <property type="evidence" value="ECO:0007669"/>
    <property type="project" value="EnsemblFungi"/>
</dbReference>
<evidence type="ECO:0000256" key="16">
    <source>
        <dbReference type="ARBA" id="ARBA00048508"/>
    </source>
</evidence>
<comment type="caution">
    <text evidence="25">The sequence shown here is derived from an EMBL/GenBank/DDBJ whole genome shotgun (WGS) entry which is preliminary data.</text>
</comment>
<dbReference type="FunFam" id="3.30.70.2490:FF:000001">
    <property type="entry name" value="Fatty acid synthase subunit alpha"/>
    <property type="match status" value="1"/>
</dbReference>
<evidence type="ECO:0000256" key="6">
    <source>
        <dbReference type="ARBA" id="ARBA00022723"/>
    </source>
</evidence>
<evidence type="ECO:0000256" key="1">
    <source>
        <dbReference type="ARBA" id="ARBA00007485"/>
    </source>
</evidence>
<protein>
    <recommendedName>
        <fullName evidence="18">Fatty acid synthase subunit alpha</fullName>
        <ecNumber evidence="18">2.3.1.86</ecNumber>
    </recommendedName>
    <domain>
        <recommendedName>
            <fullName evidence="18">3-oxoacyl-[acyl-carrier-protein] reductase</fullName>
            <ecNumber evidence="18">1.1.1.100</ecNumber>
        </recommendedName>
    </domain>
    <domain>
        <recommendedName>
            <fullName evidence="18">3-oxoacyl-[acyl-carrier-protein] synthase</fullName>
            <ecNumber evidence="18">2.3.1.41</ecNumber>
        </recommendedName>
    </domain>
</protein>
<keyword evidence="8 20" id="KW-0460">Magnesium</keyword>
<evidence type="ECO:0000256" key="7">
    <source>
        <dbReference type="ARBA" id="ARBA00022832"/>
    </source>
</evidence>
<evidence type="ECO:0000256" key="9">
    <source>
        <dbReference type="ARBA" id="ARBA00022857"/>
    </source>
</evidence>
<feature type="active site" description="For beta-ketoacyl synthase activity" evidence="19">
    <location>
        <position position="1256"/>
    </location>
</feature>
<dbReference type="STRING" id="1198029.A0A1U7LSR4"/>
<dbReference type="Gene3D" id="3.30.70.2490">
    <property type="match status" value="1"/>
</dbReference>
<evidence type="ECO:0000256" key="22">
    <source>
        <dbReference type="SAM" id="MobiDB-lite"/>
    </source>
</evidence>
<keyword evidence="3" id="KW-0444">Lipid biosynthesis</keyword>
<dbReference type="SUPFAM" id="SSF53901">
    <property type="entry name" value="Thiolase-like"/>
    <property type="match status" value="2"/>
</dbReference>
<keyword evidence="10" id="KW-0560">Oxidoreductase</keyword>
<evidence type="ECO:0000256" key="10">
    <source>
        <dbReference type="ARBA" id="ARBA00023002"/>
    </source>
</evidence>
<name>A0A1U7LSR4_NEOID</name>
<feature type="domain" description="Ketosynthase family 3 (KS3)" evidence="24">
    <location>
        <begin position="1073"/>
        <end position="1610"/>
    </location>
</feature>
<evidence type="ECO:0000259" key="24">
    <source>
        <dbReference type="PROSITE" id="PS52004"/>
    </source>
</evidence>
<dbReference type="InterPro" id="IPR014030">
    <property type="entry name" value="Ketoacyl_synth_N"/>
</dbReference>
<dbReference type="NCBIfam" id="TIGR00556">
    <property type="entry name" value="pantethn_trn"/>
    <property type="match status" value="1"/>
</dbReference>
<dbReference type="InterPro" id="IPR009081">
    <property type="entry name" value="PP-bd_ACP"/>
</dbReference>
<dbReference type="Pfam" id="PF00109">
    <property type="entry name" value="ketoacyl-synt"/>
    <property type="match status" value="1"/>
</dbReference>
<dbReference type="InterPro" id="IPR050830">
    <property type="entry name" value="Fungal_FAS"/>
</dbReference>
<dbReference type="InterPro" id="IPR037143">
    <property type="entry name" value="4-PPantetheinyl_Trfase_dom_sf"/>
</dbReference>
<dbReference type="FunFam" id="3.90.470.20:FF:000005">
    <property type="entry name" value="Fatty acid synthase alpha subunit FasA"/>
    <property type="match status" value="1"/>
</dbReference>
<dbReference type="InterPro" id="IPR004568">
    <property type="entry name" value="Ppantetheine-prot_Trfase_dom"/>
</dbReference>
<dbReference type="Pfam" id="PF18314">
    <property type="entry name" value="FAS_I_H"/>
    <property type="match status" value="1"/>
</dbReference>
<comment type="catalytic activity">
    <reaction evidence="15">
        <text>acetyl-CoA + n malonyl-CoA + 2n NADPH + 4n H(+) = a long-chain-acyl-CoA + n CoA + n CO2 + 2n NADP(+).</text>
        <dbReference type="EC" id="2.3.1.86"/>
    </reaction>
</comment>
<dbReference type="InterPro" id="IPR020841">
    <property type="entry name" value="PKS_Beta-ketoAc_synthase_dom"/>
</dbReference>
<evidence type="ECO:0000256" key="18">
    <source>
        <dbReference type="PIRNR" id="PIRNR000454"/>
    </source>
</evidence>
<evidence type="ECO:0000256" key="5">
    <source>
        <dbReference type="ARBA" id="ARBA00022679"/>
    </source>
</evidence>
<dbReference type="Gene3D" id="3.90.470.20">
    <property type="entry name" value="4'-phosphopantetheinyl transferase domain"/>
    <property type="match status" value="1"/>
</dbReference>
<evidence type="ECO:0000259" key="23">
    <source>
        <dbReference type="PROSITE" id="PS50075"/>
    </source>
</evidence>
<dbReference type="InterPro" id="IPR047224">
    <property type="entry name" value="FAS_alpha_su_C"/>
</dbReference>
<keyword evidence="12" id="KW-0443">Lipid metabolism</keyword>
<dbReference type="InterPro" id="IPR014031">
    <property type="entry name" value="Ketoacyl_synth_C"/>
</dbReference>
<dbReference type="GO" id="GO:0101026">
    <property type="term" value="P:mitotic nuclear membrane biogenesis"/>
    <property type="evidence" value="ECO:0007669"/>
    <property type="project" value="EnsemblFungi"/>
</dbReference>
<keyword evidence="7" id="KW-0276">Fatty acid metabolism</keyword>
<feature type="compositionally biased region" description="Polar residues" evidence="22">
    <location>
        <begin position="1299"/>
        <end position="1311"/>
    </location>
</feature>
<dbReference type="GO" id="GO:0005829">
    <property type="term" value="C:cytosol"/>
    <property type="evidence" value="ECO:0007669"/>
    <property type="project" value="EnsemblFungi"/>
</dbReference>
<dbReference type="PANTHER" id="PTHR10982">
    <property type="entry name" value="MALONYL COA-ACYL CARRIER PROTEIN TRANSACYLASE"/>
    <property type="match status" value="1"/>
</dbReference>
<dbReference type="Gene3D" id="3.90.25.70">
    <property type="match status" value="1"/>
</dbReference>
<feature type="binding site" evidence="20">
    <location>
        <position position="1720"/>
    </location>
    <ligand>
        <name>Mg(2+)</name>
        <dbReference type="ChEBI" id="CHEBI:18420"/>
    </ligand>
</feature>
<comment type="similarity">
    <text evidence="1 18">Belongs to the thiolase-like superfamily. Fungal fatty acid synthetase subunit alpha family.</text>
</comment>
<dbReference type="GO" id="GO:1900535">
    <property type="term" value="P:palmitic acid biosynthetic process"/>
    <property type="evidence" value="ECO:0007669"/>
    <property type="project" value="EnsemblFungi"/>
</dbReference>
<evidence type="ECO:0000256" key="12">
    <source>
        <dbReference type="ARBA" id="ARBA00023098"/>
    </source>
</evidence>
<feature type="binding site" evidence="20">
    <location>
        <position position="1815"/>
    </location>
    <ligand>
        <name>Mg(2+)</name>
        <dbReference type="ChEBI" id="CHEBI:18420"/>
    </ligand>
</feature>
<dbReference type="Gene3D" id="6.10.250.1940">
    <property type="match status" value="1"/>
</dbReference>
<dbReference type="Gene3D" id="6.10.140.1410">
    <property type="match status" value="1"/>
</dbReference>
<evidence type="ECO:0000256" key="21">
    <source>
        <dbReference type="PIRSR" id="PIRSR000454-4"/>
    </source>
</evidence>
<dbReference type="InterPro" id="IPR041550">
    <property type="entry name" value="FASI_helical"/>
</dbReference>
<keyword evidence="5 18" id="KW-0808">Transferase</keyword>
<dbReference type="InterPro" id="IPR026025">
    <property type="entry name" value="FAS_alpha_yeast"/>
</dbReference>
<keyword evidence="11" id="KW-0520">NAD</keyword>
<keyword evidence="6 20" id="KW-0479">Metal-binding</keyword>
<keyword evidence="26" id="KW-1185">Reference proteome</keyword>
<dbReference type="PROSITE" id="PS00606">
    <property type="entry name" value="KS3_1"/>
    <property type="match status" value="1"/>
</dbReference>
<dbReference type="GO" id="GO:0004316">
    <property type="term" value="F:3-oxoacyl-[acyl-carrier-protein] reductase (NADPH) activity"/>
    <property type="evidence" value="ECO:0007669"/>
    <property type="project" value="UniProtKB-EC"/>
</dbReference>
<dbReference type="InterPro" id="IPR008278">
    <property type="entry name" value="4-PPantetheinyl_Trfase_dom"/>
</dbReference>
<evidence type="ECO:0000256" key="19">
    <source>
        <dbReference type="PIRSR" id="PIRSR000454-1"/>
    </source>
</evidence>
<gene>
    <name evidence="25" type="ORF">NEOLI_002169</name>
</gene>
<dbReference type="SUPFAM" id="SSF52151">
    <property type="entry name" value="FabD/lysophospholipase-like"/>
    <property type="match status" value="1"/>
</dbReference>
<dbReference type="InterPro" id="IPR016039">
    <property type="entry name" value="Thiolase-like"/>
</dbReference>
<reference evidence="25 26" key="1">
    <citation type="submission" date="2016-04" db="EMBL/GenBank/DDBJ databases">
        <title>Evolutionary innovation and constraint leading to complex multicellularity in the Ascomycota.</title>
        <authorList>
            <person name="Cisse O."/>
            <person name="Nguyen A."/>
            <person name="Hewitt D.A."/>
            <person name="Jedd G."/>
            <person name="Stajich J.E."/>
        </authorList>
    </citation>
    <scope>NUCLEOTIDE SEQUENCE [LARGE SCALE GENOMIC DNA]</scope>
    <source>
        <strain evidence="25 26">DAH-3</strain>
    </source>
</reference>
<dbReference type="Proteomes" id="UP000186594">
    <property type="component" value="Unassembled WGS sequence"/>
</dbReference>
<feature type="modified residue" description="O-(pantetheine 4'-phosphoryl)serine" evidence="21">
    <location>
        <position position="175"/>
    </location>
</feature>
<evidence type="ECO:0000256" key="13">
    <source>
        <dbReference type="ARBA" id="ARBA00023160"/>
    </source>
</evidence>
<keyword evidence="4" id="KW-0597">Phosphoprotein</keyword>
<dbReference type="Gene3D" id="3.40.50.720">
    <property type="entry name" value="NAD(P)-binding Rossmann-like Domain"/>
    <property type="match status" value="1"/>
</dbReference>
<sequence>MTPELEQELAHTLLIELLAYQFSSSVRWVETQDVLLGSNVERLVEIGPSPILTGMAQRTLKLKYESYDAALSLQRQVLCYSKDIKEIYYEKDLTPEPEPLVSISVLSAAPVVDASATGVAPPPAAYASSQPVEQIADEPIKAIDILHTLIAQKLKKTVSDIPVSKALKDLVGGKSTLQNEILGDLQKEFGSTPERPEETPLNELGAVIQSTFNGALGKHSATLIGKLISGKMPGGFNLTAAKGYLSSKWGLGPQRTDGALLLALTMEPSSRLSSEADAKSFLDSVAKEYASKQGISLALPSSNASGGGGGAVIDSAAFDAFTKGQKQLAAQQLELYARYLERDLRAGDKAYINETVISTKLRQQLDLWATEHGDFYATGIEPVFSSLKARTYDSSWNWVRQDALSMYYDIIFGRLKLVDREIVARCIGIMNRANPTLLEYMQWVVDHCPQDRGENYQLAKELATRLIDNCRAVQDSDPHYKDVMRPTGPQTKIDEKGNLTYVEAPRPAVRKLEQYVTEMAAGGKITEYANKFKIQIDLGRIYRIIKQQHKMSKSSKLQVKSLYGEVLRSMSMNQSILNQKPRRKRGLDKGKKEKIPFLHIKKKEGQDWEFNNKLTGVYLDVLEDAARNGISFAGKNVLMTGCGAGSIGAEVMQGLLAGGANVVVTTSRYSKEVTEFYQATYTRYGSKGSSLIVVPFNQGSKQDVDALVKYVYDEKTGLGWDLDYIVPFAAIPENGREMDMIDSRSELAHRIMLTNLLRLLGNVKIEKTARGFDTRPAQVVLPLSPNHGNFGSDGLYSESKLALETLFNRWYSESWASYLTIVGAVIGWTRGTGLMSANNVIAEGVETLGVRTFSQQEMAFNILGLMSPKIVDLCQIEPVHADLNGGFQFIPNLKDVCSQLREELMETSAIRQSVNRETAREHSIVSGAKAEKLYKQQIIQPRANLKFSFPKISRPLDHLVGMIDLEKVVVVVGFSEVGPWGNSRTRWEMEAYGEFSLEGAIEMAWIMGLIKNHDGRLKNGQIYSGWVDTKTGEPVQDAEIKSRYEKHILEHSGIRLIEAELFGGYDPKRKGLLQEVVINHDLEPFETSSDAAAEFRLKHGDKVEIFEIKETGEWTVQFKKGASLLVPKAVRFDRFVAGQIPTGWDARRYGVPEDIISQVDPVTLYVLVATVEALVSSGITDPYELYQYVGISEVGNTIGSGVGGMNALRGMYKYRWADKSIQKDILQESFVNTIAAWVNMLLLSSAGPIKTPVGACATAVESIDIGVETIQSGKARVVIAGGVDDFQEEGSYEFANMKATSNSQEEFSQGRSPREMSRPTTTTRNGFVEAHGSGIHVLMQAKLALQMGVPIYAVIAMSSTATDKAGRSVPAPGQGILTTAREQSSKFPSPLLDINYRRRQLDLRKKQIKAWTESELMYMNSEVAAIKSSGPNFDREEFLLERAQHVEDEANRQTRDALNIWGNEFWVKDSRIAPLRGSLAVWGLTIDDINVASCHGTSTVANDKNEPQTIAKMLRHLGRGKGNALLGVFQKYLTAHPKAPAAAWMMNGAIQILNSGIVPGNRNADNIDRALEQYPEFVFPSRSIQTDGIKAVSITSFGFGQVGGQIIVINKDYLFAAIDEHDFKVYKTKMEDRYKKAYRYYHTSLAENNMFVAKEGPPHTIEQESEVYLNPRARVNLNKNTGSYRYPSDFQKRSEPSAKKTTEMLSALVDSSGQNVGIDVESISTFNIDNETFIKRNFTDIEQHYCKSAASPQSSFCGTWTVFKSLGVKSQGGGASLKDIEIIRDSNGVPVVRLHRGVAQKATAAGITNVEVSISHDEFQSVAVAFAQKRN</sequence>
<dbReference type="CDD" id="cd00828">
    <property type="entry name" value="elong_cond_enzymes"/>
    <property type="match status" value="1"/>
</dbReference>
<keyword evidence="2 18" id="KW-0596">Phosphopantetheine</keyword>
<organism evidence="25 26">
    <name type="scientific">Neolecta irregularis (strain DAH-3)</name>
    <dbReference type="NCBI Taxonomy" id="1198029"/>
    <lineage>
        <taxon>Eukaryota</taxon>
        <taxon>Fungi</taxon>
        <taxon>Dikarya</taxon>
        <taxon>Ascomycota</taxon>
        <taxon>Taphrinomycotina</taxon>
        <taxon>Neolectales</taxon>
        <taxon>Neolectaceae</taxon>
        <taxon>Neolecta</taxon>
    </lineage>
</organism>
<feature type="binding site" evidence="20">
    <location>
        <position position="1721"/>
    </location>
    <ligand>
        <name>Mg(2+)</name>
        <dbReference type="ChEBI" id="CHEBI:18420"/>
    </ligand>
</feature>
<dbReference type="Gene3D" id="6.10.250.1930">
    <property type="match status" value="1"/>
</dbReference>
<keyword evidence="14" id="KW-0511">Multifunctional enzyme</keyword>
<evidence type="ECO:0000256" key="17">
    <source>
        <dbReference type="ARBA" id="ARBA00049541"/>
    </source>
</evidence>
<evidence type="ECO:0000313" key="26">
    <source>
        <dbReference type="Proteomes" id="UP000186594"/>
    </source>
</evidence>
<dbReference type="EC" id="2.3.1.86" evidence="18"/>
<comment type="catalytic activity">
    <reaction evidence="17 18">
        <text>a fatty acyl-[ACP] + malonyl-[ACP] + H(+) = a 3-oxoacyl-[ACP] + holo-[ACP] + CO2</text>
        <dbReference type="Rhea" id="RHEA:22836"/>
        <dbReference type="Rhea" id="RHEA-COMP:9623"/>
        <dbReference type="Rhea" id="RHEA-COMP:9685"/>
        <dbReference type="Rhea" id="RHEA-COMP:9916"/>
        <dbReference type="Rhea" id="RHEA-COMP:14125"/>
        <dbReference type="ChEBI" id="CHEBI:15378"/>
        <dbReference type="ChEBI" id="CHEBI:16526"/>
        <dbReference type="ChEBI" id="CHEBI:64479"/>
        <dbReference type="ChEBI" id="CHEBI:78449"/>
        <dbReference type="ChEBI" id="CHEBI:78776"/>
        <dbReference type="ChEBI" id="CHEBI:138651"/>
        <dbReference type="EC" id="2.3.1.41"/>
    </reaction>
</comment>
<evidence type="ECO:0000256" key="4">
    <source>
        <dbReference type="ARBA" id="ARBA00022553"/>
    </source>
</evidence>
<evidence type="ECO:0000256" key="14">
    <source>
        <dbReference type="ARBA" id="ARBA00023268"/>
    </source>
</evidence>
<keyword evidence="9" id="KW-0521">NADP</keyword>
<dbReference type="GO" id="GO:0004312">
    <property type="term" value="F:fatty acid synthase activity"/>
    <property type="evidence" value="ECO:0007669"/>
    <property type="project" value="EnsemblFungi"/>
</dbReference>
<dbReference type="Gene3D" id="3.40.47.10">
    <property type="match status" value="1"/>
</dbReference>
<feature type="region of interest" description="Disordered" evidence="22">
    <location>
        <begin position="1299"/>
        <end position="1321"/>
    </location>
</feature>
<dbReference type="Pfam" id="PF18325">
    <property type="entry name" value="Fas_alpha_ACP"/>
    <property type="match status" value="1"/>
</dbReference>
<dbReference type="FunFam" id="3.90.25.70:FF:000001">
    <property type="entry name" value="Fatty acid synthase subunit alpha"/>
    <property type="match status" value="1"/>
</dbReference>
<dbReference type="EC" id="2.3.1.41" evidence="18"/>
<dbReference type="Pfam" id="PF02801">
    <property type="entry name" value="Ketoacyl-synt_C"/>
    <property type="match status" value="1"/>
</dbReference>
<dbReference type="InterPro" id="IPR016035">
    <property type="entry name" value="Acyl_Trfase/lysoPLipase"/>
</dbReference>
<evidence type="ECO:0000256" key="8">
    <source>
        <dbReference type="ARBA" id="ARBA00022842"/>
    </source>
</evidence>
<dbReference type="InterPro" id="IPR036291">
    <property type="entry name" value="NAD(P)-bd_dom_sf"/>
</dbReference>
<dbReference type="PIRSF" id="PIRSF000454">
    <property type="entry name" value="FAS_yeast_alpha"/>
    <property type="match status" value="1"/>
</dbReference>
<dbReference type="GO" id="GO:0008897">
    <property type="term" value="F:holo-[acyl-carrier-protein] synthase activity"/>
    <property type="evidence" value="ECO:0007669"/>
    <property type="project" value="EnsemblFungi"/>
</dbReference>
<feature type="binding site" evidence="20">
    <location>
        <position position="1719"/>
    </location>
    <ligand>
        <name>Mg(2+)</name>
        <dbReference type="ChEBI" id="CHEBI:18420"/>
    </ligand>
</feature>
<evidence type="ECO:0000313" key="25">
    <source>
        <dbReference type="EMBL" id="OLL25716.1"/>
    </source>
</evidence>
<dbReference type="EMBL" id="LXFE01000330">
    <property type="protein sequence ID" value="OLL25716.1"/>
    <property type="molecule type" value="Genomic_DNA"/>
</dbReference>
<dbReference type="SUPFAM" id="SSF56214">
    <property type="entry name" value="4'-phosphopantetheinyl transferase"/>
    <property type="match status" value="1"/>
</dbReference>
<evidence type="ECO:0000256" key="15">
    <source>
        <dbReference type="ARBA" id="ARBA00048237"/>
    </source>
</evidence>
<accession>A0A1U7LSR4</accession>
<evidence type="ECO:0000256" key="2">
    <source>
        <dbReference type="ARBA" id="ARBA00022450"/>
    </source>
</evidence>
<dbReference type="OrthoDB" id="4251012at2759"/>
<comment type="catalytic activity">
    <reaction evidence="16 18">
        <text>a (3R)-hydroxyacyl-[ACP] + NADP(+) = a 3-oxoacyl-[ACP] + NADPH + H(+)</text>
        <dbReference type="Rhea" id="RHEA:17397"/>
        <dbReference type="Rhea" id="RHEA-COMP:9916"/>
        <dbReference type="Rhea" id="RHEA-COMP:9945"/>
        <dbReference type="ChEBI" id="CHEBI:15378"/>
        <dbReference type="ChEBI" id="CHEBI:57783"/>
        <dbReference type="ChEBI" id="CHEBI:58349"/>
        <dbReference type="ChEBI" id="CHEBI:78776"/>
        <dbReference type="ChEBI" id="CHEBI:78827"/>
        <dbReference type="EC" id="1.1.1.100"/>
    </reaction>
</comment>
<evidence type="ECO:0000256" key="20">
    <source>
        <dbReference type="PIRSR" id="PIRSR000454-3"/>
    </source>
</evidence>
<feature type="binding site" evidence="20">
    <location>
        <position position="1816"/>
    </location>
    <ligand>
        <name>Mg(2+)</name>
        <dbReference type="ChEBI" id="CHEBI:18420"/>
    </ligand>
</feature>
<dbReference type="Gene3D" id="6.10.140.1390">
    <property type="match status" value="1"/>
</dbReference>
<dbReference type="InterPro" id="IPR018201">
    <property type="entry name" value="Ketoacyl_synth_AS"/>
</dbReference>
<dbReference type="PROSITE" id="PS50075">
    <property type="entry name" value="CARRIER"/>
    <property type="match status" value="1"/>
</dbReference>
<dbReference type="GO" id="GO:0004315">
    <property type="term" value="F:3-oxoacyl-[acyl-carrier-protein] synthase activity"/>
    <property type="evidence" value="ECO:0007669"/>
    <property type="project" value="UniProtKB-EC"/>
</dbReference>